<keyword evidence="1" id="KW-1133">Transmembrane helix</keyword>
<dbReference type="AlphaFoldDB" id="D0AAQ7"/>
<evidence type="ECO:0000256" key="1">
    <source>
        <dbReference type="SAM" id="Phobius"/>
    </source>
</evidence>
<evidence type="ECO:0000313" key="3">
    <source>
        <dbReference type="Proteomes" id="UP000002316"/>
    </source>
</evidence>
<accession>D0AAQ7</accession>
<gene>
    <name evidence="2" type="ORF">TbgDal_XI18790</name>
</gene>
<dbReference type="EMBL" id="FN554974">
    <property type="protein sequence ID" value="CBH18758.1"/>
    <property type="molecule type" value="Genomic_DNA"/>
</dbReference>
<feature type="transmembrane region" description="Helical" evidence="1">
    <location>
        <begin position="12"/>
        <end position="31"/>
    </location>
</feature>
<dbReference type="RefSeq" id="XP_011781022.1">
    <property type="nucleotide sequence ID" value="XM_011782720.1"/>
</dbReference>
<name>D0AAQ7_TRYB9</name>
<feature type="transmembrane region" description="Helical" evidence="1">
    <location>
        <begin position="65"/>
        <end position="83"/>
    </location>
</feature>
<proteinExistence type="predicted"/>
<reference evidence="3" key="1">
    <citation type="journal article" date="2010" name="PLoS Negl. Trop. Dis.">
        <title>The genome sequence of Trypanosoma brucei gambiense, causative agent of chronic human african trypanosomiasis.</title>
        <authorList>
            <person name="Jackson A.P."/>
            <person name="Sanders M."/>
            <person name="Berry A."/>
            <person name="McQuillan J."/>
            <person name="Aslett M.A."/>
            <person name="Quail M.A."/>
            <person name="Chukualim B."/>
            <person name="Capewell P."/>
            <person name="MacLeod A."/>
            <person name="Melville S.E."/>
            <person name="Gibson W."/>
            <person name="Barry J.D."/>
            <person name="Berriman M."/>
            <person name="Hertz-Fowler C."/>
        </authorList>
    </citation>
    <scope>NUCLEOTIDE SEQUENCE [LARGE SCALE GENOMIC DNA]</scope>
    <source>
        <strain evidence="3">MHOM/CI/86/DAL972</strain>
    </source>
</reference>
<protein>
    <submittedName>
        <fullName evidence="2">Uncharacterized protein</fullName>
    </submittedName>
</protein>
<organism evidence="2 3">
    <name type="scientific">Trypanosoma brucei gambiense (strain MHOM/CI/86/DAL972)</name>
    <dbReference type="NCBI Taxonomy" id="679716"/>
    <lineage>
        <taxon>Eukaryota</taxon>
        <taxon>Discoba</taxon>
        <taxon>Euglenozoa</taxon>
        <taxon>Kinetoplastea</taxon>
        <taxon>Metakinetoplastina</taxon>
        <taxon>Trypanosomatida</taxon>
        <taxon>Trypanosomatidae</taxon>
        <taxon>Trypanosoma</taxon>
    </lineage>
</organism>
<keyword evidence="1" id="KW-0472">Membrane</keyword>
<dbReference type="GeneID" id="23867104"/>
<evidence type="ECO:0000313" key="2">
    <source>
        <dbReference type="EMBL" id="CBH18758.1"/>
    </source>
</evidence>
<dbReference type="Proteomes" id="UP000002316">
    <property type="component" value="Chromosome 11"/>
</dbReference>
<keyword evidence="1" id="KW-0812">Transmembrane</keyword>
<sequence length="158" mass="18251">MTMINGGTGLKHELNLIEVMVFEGSFFYYYFMFKEFFSFRLARYPSSYLKSSCCSPAGVSSAPPFRVVLYFNLISCCPFFFYNHLRLILCQVDTFFFFLSYVYHVNYISHCALLTGSPRWSTAGIIDEINDYLNCVWTRCVFVPLGLPVVVLPNYTTA</sequence>
<dbReference type="KEGG" id="tbg:TbgDal_XI18790"/>